<dbReference type="AlphaFoldDB" id="A0A1E3Q2B4"/>
<organism evidence="1 2">
    <name type="scientific">Lipomyces starkeyi NRRL Y-11557</name>
    <dbReference type="NCBI Taxonomy" id="675824"/>
    <lineage>
        <taxon>Eukaryota</taxon>
        <taxon>Fungi</taxon>
        <taxon>Dikarya</taxon>
        <taxon>Ascomycota</taxon>
        <taxon>Saccharomycotina</taxon>
        <taxon>Lipomycetes</taxon>
        <taxon>Lipomycetales</taxon>
        <taxon>Lipomycetaceae</taxon>
        <taxon>Lipomyces</taxon>
    </lineage>
</organism>
<reference evidence="1 2" key="1">
    <citation type="journal article" date="2016" name="Proc. Natl. Acad. Sci. U.S.A.">
        <title>Comparative genomics of biotechnologically important yeasts.</title>
        <authorList>
            <person name="Riley R."/>
            <person name="Haridas S."/>
            <person name="Wolfe K.H."/>
            <person name="Lopes M.R."/>
            <person name="Hittinger C.T."/>
            <person name="Goeker M."/>
            <person name="Salamov A.A."/>
            <person name="Wisecaver J.H."/>
            <person name="Long T.M."/>
            <person name="Calvey C.H."/>
            <person name="Aerts A.L."/>
            <person name="Barry K.W."/>
            <person name="Choi C."/>
            <person name="Clum A."/>
            <person name="Coughlan A.Y."/>
            <person name="Deshpande S."/>
            <person name="Douglass A.P."/>
            <person name="Hanson S.J."/>
            <person name="Klenk H.-P."/>
            <person name="LaButti K.M."/>
            <person name="Lapidus A."/>
            <person name="Lindquist E.A."/>
            <person name="Lipzen A.M."/>
            <person name="Meier-Kolthoff J.P."/>
            <person name="Ohm R.A."/>
            <person name="Otillar R.P."/>
            <person name="Pangilinan J.L."/>
            <person name="Peng Y."/>
            <person name="Rokas A."/>
            <person name="Rosa C.A."/>
            <person name="Scheuner C."/>
            <person name="Sibirny A.A."/>
            <person name="Slot J.C."/>
            <person name="Stielow J.B."/>
            <person name="Sun H."/>
            <person name="Kurtzman C.P."/>
            <person name="Blackwell M."/>
            <person name="Grigoriev I.V."/>
            <person name="Jeffries T.W."/>
        </authorList>
    </citation>
    <scope>NUCLEOTIDE SEQUENCE [LARGE SCALE GENOMIC DNA]</scope>
    <source>
        <strain evidence="1 2">NRRL Y-11557</strain>
    </source>
</reference>
<name>A0A1E3Q2B4_LIPST</name>
<keyword evidence="2" id="KW-1185">Reference proteome</keyword>
<dbReference type="OrthoDB" id="4364923at2759"/>
<sequence length="70" mass="8337">MSWLIFICTGLVRSRTHLYLQVEAGREKHSAYKDFVHLWRKCAEAINQNTIVKRDQVYHTDKDLRFRVSG</sequence>
<protein>
    <submittedName>
        <fullName evidence="1">Uncharacterized protein</fullName>
    </submittedName>
</protein>
<evidence type="ECO:0000313" key="1">
    <source>
        <dbReference type="EMBL" id="ODQ71806.1"/>
    </source>
</evidence>
<dbReference type="EMBL" id="KV454297">
    <property type="protein sequence ID" value="ODQ71806.1"/>
    <property type="molecule type" value="Genomic_DNA"/>
</dbReference>
<evidence type="ECO:0000313" key="2">
    <source>
        <dbReference type="Proteomes" id="UP000094385"/>
    </source>
</evidence>
<proteinExistence type="predicted"/>
<dbReference type="Proteomes" id="UP000094385">
    <property type="component" value="Unassembled WGS sequence"/>
</dbReference>
<gene>
    <name evidence="1" type="ORF">LIPSTDRAFT_331904</name>
</gene>
<accession>A0A1E3Q2B4</accession>